<keyword evidence="1" id="KW-0175">Coiled coil</keyword>
<feature type="compositionally biased region" description="Basic residues" evidence="2">
    <location>
        <begin position="1"/>
        <end position="13"/>
    </location>
</feature>
<evidence type="ECO:0000256" key="2">
    <source>
        <dbReference type="SAM" id="MobiDB-lite"/>
    </source>
</evidence>
<dbReference type="InParanoid" id="A0A165QHP3"/>
<protein>
    <submittedName>
        <fullName evidence="3">Uncharacterized protein</fullName>
    </submittedName>
</protein>
<name>A0A165QHP3_9AGAM</name>
<proteinExistence type="predicted"/>
<dbReference type="Proteomes" id="UP000076761">
    <property type="component" value="Unassembled WGS sequence"/>
</dbReference>
<dbReference type="STRING" id="1314782.A0A165QHP3"/>
<evidence type="ECO:0000256" key="1">
    <source>
        <dbReference type="SAM" id="Coils"/>
    </source>
</evidence>
<evidence type="ECO:0000313" key="3">
    <source>
        <dbReference type="EMBL" id="KZT22445.1"/>
    </source>
</evidence>
<evidence type="ECO:0000313" key="4">
    <source>
        <dbReference type="Proteomes" id="UP000076761"/>
    </source>
</evidence>
<accession>A0A165QHP3</accession>
<feature type="region of interest" description="Disordered" evidence="2">
    <location>
        <begin position="1"/>
        <end position="32"/>
    </location>
</feature>
<gene>
    <name evidence="3" type="ORF">NEOLEDRAFT_647004</name>
</gene>
<organism evidence="3 4">
    <name type="scientific">Neolentinus lepideus HHB14362 ss-1</name>
    <dbReference type="NCBI Taxonomy" id="1314782"/>
    <lineage>
        <taxon>Eukaryota</taxon>
        <taxon>Fungi</taxon>
        <taxon>Dikarya</taxon>
        <taxon>Basidiomycota</taxon>
        <taxon>Agaricomycotina</taxon>
        <taxon>Agaricomycetes</taxon>
        <taxon>Gloeophyllales</taxon>
        <taxon>Gloeophyllaceae</taxon>
        <taxon>Neolentinus</taxon>
    </lineage>
</organism>
<dbReference type="EMBL" id="KV425595">
    <property type="protein sequence ID" value="KZT22445.1"/>
    <property type="molecule type" value="Genomic_DNA"/>
</dbReference>
<dbReference type="AlphaFoldDB" id="A0A165QHP3"/>
<feature type="coiled-coil region" evidence="1">
    <location>
        <begin position="56"/>
        <end position="146"/>
    </location>
</feature>
<keyword evidence="4" id="KW-1185">Reference proteome</keyword>
<reference evidence="3 4" key="1">
    <citation type="journal article" date="2016" name="Mol. Biol. Evol.">
        <title>Comparative Genomics of Early-Diverging Mushroom-Forming Fungi Provides Insights into the Origins of Lignocellulose Decay Capabilities.</title>
        <authorList>
            <person name="Nagy L.G."/>
            <person name="Riley R."/>
            <person name="Tritt A."/>
            <person name="Adam C."/>
            <person name="Daum C."/>
            <person name="Floudas D."/>
            <person name="Sun H."/>
            <person name="Yadav J.S."/>
            <person name="Pangilinan J."/>
            <person name="Larsson K.H."/>
            <person name="Matsuura K."/>
            <person name="Barry K."/>
            <person name="Labutti K."/>
            <person name="Kuo R."/>
            <person name="Ohm R.A."/>
            <person name="Bhattacharya S.S."/>
            <person name="Shirouzu T."/>
            <person name="Yoshinaga Y."/>
            <person name="Martin F.M."/>
            <person name="Grigoriev I.V."/>
            <person name="Hibbett D.S."/>
        </authorList>
    </citation>
    <scope>NUCLEOTIDE SEQUENCE [LARGE SCALE GENOMIC DNA]</scope>
    <source>
        <strain evidence="3 4">HHB14362 ss-1</strain>
    </source>
</reference>
<sequence length="514" mass="57829">MFLFRRGKSKRTKASAGYSRSTPATPHFGFRTVGTDDGHEVLGHAEANRGGLMGREAAMEAELAELREQCDAMRDTMRSLALERDAGLRDAHAKEREILEAKRYMTTLKDQLVASENRRDMLQQDADDVQRRMSILEEQAQMANELLKVKDGALMELQRKNGSLAASHSRTLALLQAKAVELESVQAFIDIGRVDTVSEDDVFRAMRELNAKILDTAIVLADALQYESKHRTPDGDRIPIDKATNRVKEMLGPLVVQRLNDCPEREDAAIVIQIAFQGCMVLHCAWQIAAWHFDFELARECKLLQEMYDHVRQNEPQVVFSRWRSVARKHIQSMRHGDSPDSATPSLISQLIKRLVDVLLVAGCNATKESQVHEMIMNVYGDRLQTVIHLALGLNKIVGIDALSCDYEPVWTRPDVPFNSVWMEDMDGKEEGDKQTLDGPTVVRVLCTTGVGLRQKVKAGPRQRRKSRSDLKSMLVIKPRVALETVLHERRRLEVRNSWSASGASVLGSDGSER</sequence>
<dbReference type="OrthoDB" id="3222645at2759"/>